<feature type="binding site" evidence="6">
    <location>
        <position position="106"/>
    </location>
    <ligand>
        <name>Zn(2+)</name>
        <dbReference type="ChEBI" id="CHEBI:29105"/>
    </ligand>
</feature>
<evidence type="ECO:0000256" key="6">
    <source>
        <dbReference type="HAMAP-Rule" id="MF_01400"/>
    </source>
</evidence>
<dbReference type="NCBIfam" id="TIGR00357">
    <property type="entry name" value="peptide-methionine (R)-S-oxide reductase MsrB"/>
    <property type="match status" value="1"/>
</dbReference>
<dbReference type="AlphaFoldDB" id="A0A5C5XB64"/>
<feature type="binding site" evidence="6">
    <location>
        <position position="57"/>
    </location>
    <ligand>
        <name>Zn(2+)</name>
        <dbReference type="ChEBI" id="CHEBI:29105"/>
    </ligand>
</feature>
<dbReference type="EMBL" id="SJPG01000001">
    <property type="protein sequence ID" value="TWT60018.1"/>
    <property type="molecule type" value="Genomic_DNA"/>
</dbReference>
<dbReference type="GO" id="GO:0033743">
    <property type="term" value="F:peptide-methionine (R)-S-oxide reductase activity"/>
    <property type="evidence" value="ECO:0007669"/>
    <property type="project" value="UniProtKB-UniRule"/>
</dbReference>
<dbReference type="GO" id="GO:0030091">
    <property type="term" value="P:protein repair"/>
    <property type="evidence" value="ECO:0007669"/>
    <property type="project" value="InterPro"/>
</dbReference>
<dbReference type="RefSeq" id="WP_146502186.1">
    <property type="nucleotide sequence ID" value="NZ_SJPG01000001.1"/>
</dbReference>
<dbReference type="Pfam" id="PF01641">
    <property type="entry name" value="SelR"/>
    <property type="match status" value="1"/>
</dbReference>
<evidence type="ECO:0000256" key="1">
    <source>
        <dbReference type="ARBA" id="ARBA00007174"/>
    </source>
</evidence>
<dbReference type="FunFam" id="2.170.150.20:FF:000001">
    <property type="entry name" value="Peptide methionine sulfoxide reductase MsrB"/>
    <property type="match status" value="1"/>
</dbReference>
<evidence type="ECO:0000259" key="7">
    <source>
        <dbReference type="PROSITE" id="PS51790"/>
    </source>
</evidence>
<comment type="catalytic activity">
    <reaction evidence="5 6">
        <text>L-methionyl-[protein] + [thioredoxin]-disulfide + H2O = L-methionyl-(R)-S-oxide-[protein] + [thioredoxin]-dithiol</text>
        <dbReference type="Rhea" id="RHEA:24164"/>
        <dbReference type="Rhea" id="RHEA-COMP:10698"/>
        <dbReference type="Rhea" id="RHEA-COMP:10700"/>
        <dbReference type="Rhea" id="RHEA-COMP:12313"/>
        <dbReference type="Rhea" id="RHEA-COMP:12314"/>
        <dbReference type="ChEBI" id="CHEBI:15377"/>
        <dbReference type="ChEBI" id="CHEBI:16044"/>
        <dbReference type="ChEBI" id="CHEBI:29950"/>
        <dbReference type="ChEBI" id="CHEBI:45764"/>
        <dbReference type="ChEBI" id="CHEBI:50058"/>
        <dbReference type="EC" id="1.8.4.12"/>
    </reaction>
</comment>
<proteinExistence type="inferred from homology"/>
<accession>A0A5C5XB64</accession>
<gene>
    <name evidence="6 8" type="primary">msrB</name>
    <name evidence="8" type="ORF">Pan54_07300</name>
</gene>
<dbReference type="HAMAP" id="MF_01400">
    <property type="entry name" value="MsrB"/>
    <property type="match status" value="1"/>
</dbReference>
<dbReference type="Gene3D" id="2.170.150.20">
    <property type="entry name" value="Peptide methionine sulfoxide reductase"/>
    <property type="match status" value="1"/>
</dbReference>
<dbReference type="PANTHER" id="PTHR10173">
    <property type="entry name" value="METHIONINE SULFOXIDE REDUCTASE"/>
    <property type="match status" value="1"/>
</dbReference>
<sequence>MSNSEEESVKVHKTDAEWKKQLTAEQYNIARKAGTERAFTGKYWDNKEEGIYNCVCCGTPLFDSSTKYDSGSGWPSYYQPIDEENVELNTDRSFFMTRTEAKCARCEAHLGHVFDDGPQPTGKRYCINSAALDFKPKESESKSS</sequence>
<dbReference type="GO" id="GO:0005737">
    <property type="term" value="C:cytoplasm"/>
    <property type="evidence" value="ECO:0007669"/>
    <property type="project" value="TreeGrafter"/>
</dbReference>
<keyword evidence="9" id="KW-1185">Reference proteome</keyword>
<name>A0A5C5XB64_9PLAN</name>
<evidence type="ECO:0000256" key="5">
    <source>
        <dbReference type="ARBA" id="ARBA00048488"/>
    </source>
</evidence>
<evidence type="ECO:0000313" key="8">
    <source>
        <dbReference type="EMBL" id="TWT60018.1"/>
    </source>
</evidence>
<comment type="cofactor">
    <cofactor evidence="6">
        <name>Zn(2+)</name>
        <dbReference type="ChEBI" id="CHEBI:29105"/>
    </cofactor>
    <text evidence="6">Binds 1 zinc ion per subunit. The zinc ion is important for the structural integrity of the protein.</text>
</comment>
<dbReference type="InterPro" id="IPR028427">
    <property type="entry name" value="Met_Sox_Rdtase_MsrB"/>
</dbReference>
<dbReference type="OrthoDB" id="4174719at2"/>
<keyword evidence="2 6" id="KW-0479">Metal-binding</keyword>
<feature type="binding site" evidence="6">
    <location>
        <position position="54"/>
    </location>
    <ligand>
        <name>Zn(2+)</name>
        <dbReference type="ChEBI" id="CHEBI:29105"/>
    </ligand>
</feature>
<dbReference type="InterPro" id="IPR002579">
    <property type="entry name" value="Met_Sox_Rdtase_MsrB_dom"/>
</dbReference>
<keyword evidence="4 6" id="KW-0560">Oxidoreductase</keyword>
<evidence type="ECO:0000313" key="9">
    <source>
        <dbReference type="Proteomes" id="UP000316095"/>
    </source>
</evidence>
<dbReference type="Proteomes" id="UP000316095">
    <property type="component" value="Unassembled WGS sequence"/>
</dbReference>
<evidence type="ECO:0000256" key="4">
    <source>
        <dbReference type="ARBA" id="ARBA00023002"/>
    </source>
</evidence>
<dbReference type="PANTHER" id="PTHR10173:SF52">
    <property type="entry name" value="METHIONINE-R-SULFOXIDE REDUCTASE B1"/>
    <property type="match status" value="1"/>
</dbReference>
<feature type="binding site" evidence="6">
    <location>
        <position position="103"/>
    </location>
    <ligand>
        <name>Zn(2+)</name>
        <dbReference type="ChEBI" id="CHEBI:29105"/>
    </ligand>
</feature>
<dbReference type="GO" id="GO:0006979">
    <property type="term" value="P:response to oxidative stress"/>
    <property type="evidence" value="ECO:0007669"/>
    <property type="project" value="InterPro"/>
</dbReference>
<dbReference type="InterPro" id="IPR011057">
    <property type="entry name" value="Mss4-like_sf"/>
</dbReference>
<dbReference type="GO" id="GO:0008270">
    <property type="term" value="F:zinc ion binding"/>
    <property type="evidence" value="ECO:0007669"/>
    <property type="project" value="UniProtKB-UniRule"/>
</dbReference>
<feature type="domain" description="MsrB" evidence="7">
    <location>
        <begin position="15"/>
        <end position="137"/>
    </location>
</feature>
<comment type="similarity">
    <text evidence="1 6">Belongs to the MsrB Met sulfoxide reductase family.</text>
</comment>
<protein>
    <recommendedName>
        <fullName evidence="6">Peptide methionine sulfoxide reductase MsrB</fullName>
        <ecNumber evidence="6">1.8.4.12</ecNumber>
    </recommendedName>
    <alternativeName>
        <fullName evidence="6">Peptide-methionine (R)-S-oxide reductase</fullName>
    </alternativeName>
</protein>
<dbReference type="EC" id="1.8.4.12" evidence="6"/>
<evidence type="ECO:0000256" key="2">
    <source>
        <dbReference type="ARBA" id="ARBA00022723"/>
    </source>
</evidence>
<dbReference type="PROSITE" id="PS51790">
    <property type="entry name" value="MSRB"/>
    <property type="match status" value="1"/>
</dbReference>
<comment type="caution">
    <text evidence="8">The sequence shown here is derived from an EMBL/GenBank/DDBJ whole genome shotgun (WGS) entry which is preliminary data.</text>
</comment>
<feature type="active site" description="Nucleophile" evidence="6">
    <location>
        <position position="126"/>
    </location>
</feature>
<dbReference type="SUPFAM" id="SSF51316">
    <property type="entry name" value="Mss4-like"/>
    <property type="match status" value="1"/>
</dbReference>
<evidence type="ECO:0000256" key="3">
    <source>
        <dbReference type="ARBA" id="ARBA00022833"/>
    </source>
</evidence>
<keyword evidence="3 6" id="KW-0862">Zinc</keyword>
<reference evidence="8 9" key="1">
    <citation type="submission" date="2019-02" db="EMBL/GenBank/DDBJ databases">
        <title>Deep-cultivation of Planctomycetes and their phenomic and genomic characterization uncovers novel biology.</title>
        <authorList>
            <person name="Wiegand S."/>
            <person name="Jogler M."/>
            <person name="Boedeker C."/>
            <person name="Pinto D."/>
            <person name="Vollmers J."/>
            <person name="Rivas-Marin E."/>
            <person name="Kohn T."/>
            <person name="Peeters S.H."/>
            <person name="Heuer A."/>
            <person name="Rast P."/>
            <person name="Oberbeckmann S."/>
            <person name="Bunk B."/>
            <person name="Jeske O."/>
            <person name="Meyerdierks A."/>
            <person name="Storesund J.E."/>
            <person name="Kallscheuer N."/>
            <person name="Luecker S."/>
            <person name="Lage O.M."/>
            <person name="Pohl T."/>
            <person name="Merkel B.J."/>
            <person name="Hornburger P."/>
            <person name="Mueller R.-W."/>
            <person name="Bruemmer F."/>
            <person name="Labrenz M."/>
            <person name="Spormann A.M."/>
            <person name="Op Den Camp H."/>
            <person name="Overmann J."/>
            <person name="Amann R."/>
            <person name="Jetten M.S.M."/>
            <person name="Mascher T."/>
            <person name="Medema M.H."/>
            <person name="Devos D.P."/>
            <person name="Kaster A.-K."/>
            <person name="Ovreas L."/>
            <person name="Rohde M."/>
            <person name="Galperin M.Y."/>
            <person name="Jogler C."/>
        </authorList>
    </citation>
    <scope>NUCLEOTIDE SEQUENCE [LARGE SCALE GENOMIC DNA]</scope>
    <source>
        <strain evidence="8 9">Pan54</strain>
    </source>
</reference>
<organism evidence="8 9">
    <name type="scientific">Rubinisphaera italica</name>
    <dbReference type="NCBI Taxonomy" id="2527969"/>
    <lineage>
        <taxon>Bacteria</taxon>
        <taxon>Pseudomonadati</taxon>
        <taxon>Planctomycetota</taxon>
        <taxon>Planctomycetia</taxon>
        <taxon>Planctomycetales</taxon>
        <taxon>Planctomycetaceae</taxon>
        <taxon>Rubinisphaera</taxon>
    </lineage>
</organism>